<keyword evidence="1" id="KW-0812">Transmembrane</keyword>
<evidence type="ECO:0000256" key="1">
    <source>
        <dbReference type="SAM" id="Phobius"/>
    </source>
</evidence>
<keyword evidence="1" id="KW-0472">Membrane</keyword>
<proteinExistence type="predicted"/>
<feature type="transmembrane region" description="Helical" evidence="1">
    <location>
        <begin position="234"/>
        <end position="257"/>
    </location>
</feature>
<gene>
    <name evidence="2" type="ORF">VLY81_09540</name>
</gene>
<name>A0ABZ1BLK2_9FIRM</name>
<evidence type="ECO:0000313" key="3">
    <source>
        <dbReference type="Proteomes" id="UP001333102"/>
    </source>
</evidence>
<feature type="transmembrane region" description="Helical" evidence="1">
    <location>
        <begin position="97"/>
        <end position="118"/>
    </location>
</feature>
<accession>A0ABZ1BLK2</accession>
<feature type="transmembrane region" description="Helical" evidence="1">
    <location>
        <begin position="51"/>
        <end position="76"/>
    </location>
</feature>
<keyword evidence="3" id="KW-1185">Reference proteome</keyword>
<protein>
    <submittedName>
        <fullName evidence="2">ABC transporter permease</fullName>
    </submittedName>
</protein>
<keyword evidence="1" id="KW-1133">Transmembrane helix</keyword>
<dbReference type="Proteomes" id="UP001333102">
    <property type="component" value="Chromosome"/>
</dbReference>
<evidence type="ECO:0000313" key="2">
    <source>
        <dbReference type="EMBL" id="WRP13682.1"/>
    </source>
</evidence>
<sequence length="263" mass="27159">MTALIGAELSKLRRHSILTLAVIGALFPAVITVMVWYRATAGGFELTAPTLLVQSLLMVMLLEGPGGAAIIGSMLFGREYADRTLPNLLVSGLPRPAWLGAKWVALALLGLGIVLGSWGATTLVTLVAVGPDAMPWRMALASLAAHAVGAMALYATSAIPVALALGSRNQMVGAAWGVVMTVMAFMGLNSRYGILLPATAPWVAAQLALEALDPAAVGTGSTLASQYAWVGLPAGWTVALACAAVWGAGLTYSVIYVRRADFA</sequence>
<organism evidence="2 3">
    <name type="scientific">Geochorda subterranea</name>
    <dbReference type="NCBI Taxonomy" id="3109564"/>
    <lineage>
        <taxon>Bacteria</taxon>
        <taxon>Bacillati</taxon>
        <taxon>Bacillota</taxon>
        <taxon>Limnochordia</taxon>
        <taxon>Limnochordales</taxon>
        <taxon>Geochordaceae</taxon>
        <taxon>Geochorda</taxon>
    </lineage>
</organism>
<reference evidence="3" key="1">
    <citation type="submission" date="2023-12" db="EMBL/GenBank/DDBJ databases">
        <title>Novel isolates from deep terrestrial aquifers shed light on the physiology and ecology of the class Limnochordia.</title>
        <authorList>
            <person name="Karnachuk O.V."/>
            <person name="Lukina A.P."/>
            <person name="Avakyan M.R."/>
            <person name="Kadnikov V."/>
            <person name="Begmatov S."/>
            <person name="Beletsky A.V."/>
            <person name="Mardanov A.V."/>
            <person name="Ravin N.V."/>
        </authorList>
    </citation>
    <scope>NUCLEOTIDE SEQUENCE [LARGE SCALE GENOMIC DNA]</scope>
    <source>
        <strain evidence="3">LN</strain>
    </source>
</reference>
<feature type="transmembrane region" description="Helical" evidence="1">
    <location>
        <begin position="138"/>
        <end position="165"/>
    </location>
</feature>
<dbReference type="EMBL" id="CP141614">
    <property type="protein sequence ID" value="WRP13682.1"/>
    <property type="molecule type" value="Genomic_DNA"/>
</dbReference>
<dbReference type="Pfam" id="PF12730">
    <property type="entry name" value="ABC2_membrane_4"/>
    <property type="match status" value="1"/>
</dbReference>
<feature type="transmembrane region" description="Helical" evidence="1">
    <location>
        <begin position="17"/>
        <end position="39"/>
    </location>
</feature>
<feature type="transmembrane region" description="Helical" evidence="1">
    <location>
        <begin position="172"/>
        <end position="192"/>
    </location>
</feature>
<dbReference type="RefSeq" id="WP_324667927.1">
    <property type="nucleotide sequence ID" value="NZ_CP141614.1"/>
</dbReference>